<name>A0A7J8YR95_GOSAI</name>
<keyword evidence="2" id="KW-1185">Reference proteome</keyword>
<dbReference type="EMBL" id="JABFAA010349134">
    <property type="protein sequence ID" value="MBA0702111.1"/>
    <property type="molecule type" value="Genomic_DNA"/>
</dbReference>
<accession>A0A7J8YR95</accession>
<reference evidence="1 2" key="1">
    <citation type="journal article" date="2019" name="Genome Biol. Evol.">
        <title>Insights into the evolution of the New World diploid cottons (Gossypium, subgenus Houzingenia) based on genome sequencing.</title>
        <authorList>
            <person name="Grover C.E."/>
            <person name="Arick M.A. 2nd"/>
            <person name="Thrash A."/>
            <person name="Conover J.L."/>
            <person name="Sanders W.S."/>
            <person name="Peterson D.G."/>
            <person name="Frelichowski J.E."/>
            <person name="Scheffler J.A."/>
            <person name="Scheffler B.E."/>
            <person name="Wendel J.F."/>
        </authorList>
    </citation>
    <scope>NUCLEOTIDE SEQUENCE [LARGE SCALE GENOMIC DNA]</scope>
    <source>
        <strain evidence="1">185</strain>
        <tissue evidence="1">Leaf</tissue>
    </source>
</reference>
<proteinExistence type="predicted"/>
<comment type="caution">
    <text evidence="1">The sequence shown here is derived from an EMBL/GenBank/DDBJ whole genome shotgun (WGS) entry which is preliminary data.</text>
</comment>
<dbReference type="AlphaFoldDB" id="A0A7J8YR95"/>
<evidence type="ECO:0000313" key="1">
    <source>
        <dbReference type="EMBL" id="MBA0702111.1"/>
    </source>
</evidence>
<sequence length="51" mass="6059">MLWSLCIGIDYALWEIVYQERREQRMPNRSSCCHIDGHFADSKRPTSSNEQ</sequence>
<dbReference type="Proteomes" id="UP000593577">
    <property type="component" value="Unassembled WGS sequence"/>
</dbReference>
<gene>
    <name evidence="1" type="ORF">Goari_022065</name>
</gene>
<evidence type="ECO:0000313" key="2">
    <source>
        <dbReference type="Proteomes" id="UP000593577"/>
    </source>
</evidence>
<organism evidence="1 2">
    <name type="scientific">Gossypium aridum</name>
    <name type="common">American cotton</name>
    <name type="synonym">Erioxylum aridum</name>
    <dbReference type="NCBI Taxonomy" id="34290"/>
    <lineage>
        <taxon>Eukaryota</taxon>
        <taxon>Viridiplantae</taxon>
        <taxon>Streptophyta</taxon>
        <taxon>Embryophyta</taxon>
        <taxon>Tracheophyta</taxon>
        <taxon>Spermatophyta</taxon>
        <taxon>Magnoliopsida</taxon>
        <taxon>eudicotyledons</taxon>
        <taxon>Gunneridae</taxon>
        <taxon>Pentapetalae</taxon>
        <taxon>rosids</taxon>
        <taxon>malvids</taxon>
        <taxon>Malvales</taxon>
        <taxon>Malvaceae</taxon>
        <taxon>Malvoideae</taxon>
        <taxon>Gossypium</taxon>
    </lineage>
</organism>
<protein>
    <submittedName>
        <fullName evidence="1">Uncharacterized protein</fullName>
    </submittedName>
</protein>